<feature type="domain" description="SCP" evidence="2">
    <location>
        <begin position="120"/>
        <end position="260"/>
    </location>
</feature>
<gene>
    <name evidence="3" type="primary">GLIPR2</name>
    <name evidence="3" type="ORF">AWC38_SpisGene10425</name>
</gene>
<protein>
    <submittedName>
        <fullName evidence="3">Golgi-associated plant pathogenesis-related protein 1</fullName>
    </submittedName>
</protein>
<reference evidence="4" key="1">
    <citation type="journal article" date="2017" name="bioRxiv">
        <title>Comparative analysis of the genomes of Stylophora pistillata and Acropora digitifera provides evidence for extensive differences between species of corals.</title>
        <authorList>
            <person name="Voolstra C.R."/>
            <person name="Li Y."/>
            <person name="Liew Y.J."/>
            <person name="Baumgarten S."/>
            <person name="Zoccola D."/>
            <person name="Flot J.-F."/>
            <person name="Tambutte S."/>
            <person name="Allemand D."/>
            <person name="Aranda M."/>
        </authorList>
    </citation>
    <scope>NUCLEOTIDE SEQUENCE [LARGE SCALE GENOMIC DNA]</scope>
</reference>
<dbReference type="EMBL" id="LSMT01000163">
    <property type="protein sequence ID" value="PFX24962.1"/>
    <property type="molecule type" value="Genomic_DNA"/>
</dbReference>
<dbReference type="PRINTS" id="PR00837">
    <property type="entry name" value="V5TPXLIKE"/>
</dbReference>
<comment type="caution">
    <text evidence="3">The sequence shown here is derived from an EMBL/GenBank/DDBJ whole genome shotgun (WGS) entry which is preliminary data.</text>
</comment>
<evidence type="ECO:0000313" key="4">
    <source>
        <dbReference type="Proteomes" id="UP000225706"/>
    </source>
</evidence>
<feature type="region of interest" description="Disordered" evidence="1">
    <location>
        <begin position="29"/>
        <end position="64"/>
    </location>
</feature>
<dbReference type="PANTHER" id="PTHR10334">
    <property type="entry name" value="CYSTEINE-RICH SECRETORY PROTEIN-RELATED"/>
    <property type="match status" value="1"/>
</dbReference>
<dbReference type="InterPro" id="IPR001283">
    <property type="entry name" value="CRISP-related"/>
</dbReference>
<dbReference type="Gene3D" id="3.40.33.10">
    <property type="entry name" value="CAP"/>
    <property type="match status" value="1"/>
</dbReference>
<organism evidence="3 4">
    <name type="scientific">Stylophora pistillata</name>
    <name type="common">Smooth cauliflower coral</name>
    <dbReference type="NCBI Taxonomy" id="50429"/>
    <lineage>
        <taxon>Eukaryota</taxon>
        <taxon>Metazoa</taxon>
        <taxon>Cnidaria</taxon>
        <taxon>Anthozoa</taxon>
        <taxon>Hexacorallia</taxon>
        <taxon>Scleractinia</taxon>
        <taxon>Astrocoeniina</taxon>
        <taxon>Pocilloporidae</taxon>
        <taxon>Stylophora</taxon>
    </lineage>
</organism>
<evidence type="ECO:0000256" key="1">
    <source>
        <dbReference type="SAM" id="MobiDB-lite"/>
    </source>
</evidence>
<dbReference type="AlphaFoldDB" id="A0A2B4S8U8"/>
<dbReference type="Proteomes" id="UP000225706">
    <property type="component" value="Unassembled WGS sequence"/>
</dbReference>
<accession>A0A2B4S8U8</accession>
<dbReference type="STRING" id="50429.A0A2B4S8U8"/>
<proteinExistence type="predicted"/>
<dbReference type="SMART" id="SM00198">
    <property type="entry name" value="SCP"/>
    <property type="match status" value="1"/>
</dbReference>
<feature type="compositionally biased region" description="Basic and acidic residues" evidence="1">
    <location>
        <begin position="29"/>
        <end position="38"/>
    </location>
</feature>
<keyword evidence="4" id="KW-1185">Reference proteome</keyword>
<dbReference type="Pfam" id="PF00188">
    <property type="entry name" value="CAP"/>
    <property type="match status" value="1"/>
</dbReference>
<dbReference type="InterPro" id="IPR014044">
    <property type="entry name" value="CAP_dom"/>
</dbReference>
<dbReference type="FunFam" id="3.40.33.10:FF:000002">
    <property type="entry name" value="Golgi-associated plant pathogenesis-related protein 1"/>
    <property type="match status" value="1"/>
</dbReference>
<dbReference type="InterPro" id="IPR034113">
    <property type="entry name" value="SCP_GAPR1-like"/>
</dbReference>
<dbReference type="CDD" id="cd05382">
    <property type="entry name" value="CAP_GAPR1-like"/>
    <property type="match status" value="1"/>
</dbReference>
<name>A0A2B4S8U8_STYPI</name>
<dbReference type="InterPro" id="IPR035940">
    <property type="entry name" value="CAP_sf"/>
</dbReference>
<dbReference type="SUPFAM" id="SSF55797">
    <property type="entry name" value="PR-1-like"/>
    <property type="match status" value="1"/>
</dbReference>
<sequence length="307" mass="35323">MKLLSNRKKYIHEWLHKFLALRMNYRQDMKQSSRNSKERPKKVGSFQISDERVNGRGEYAISPDQKDFELKLNLRINGKQRHQQQHKQEQQQKPNQNLRTQRPPQPHQPRPTTANCIHSPFEQEALRIHNRYRTMHGAPALILNCDMSKNATNYARTLADMDALVQSGDTERPNQGENLSLGCHGTREQTAEEAIKTWFDEVCQYTFGKQGPQSGTNHFTQLVWKESRELGIGRASNKQPNGETCTFIVARYKPLGNFENGDDAYVKNIQKGTFDETYCRNIPKAGLEGGYGFKRFQSPNFNGTYGG</sequence>
<dbReference type="OrthoDB" id="337038at2759"/>
<evidence type="ECO:0000259" key="2">
    <source>
        <dbReference type="SMART" id="SM00198"/>
    </source>
</evidence>
<feature type="region of interest" description="Disordered" evidence="1">
    <location>
        <begin position="79"/>
        <end position="115"/>
    </location>
</feature>
<evidence type="ECO:0000313" key="3">
    <source>
        <dbReference type="EMBL" id="PFX24962.1"/>
    </source>
</evidence>